<dbReference type="AlphaFoldDB" id="A0A183F6F1"/>
<reference evidence="3" key="2">
    <citation type="submission" date="2019-09" db="UniProtKB">
        <authorList>
            <consortium name="WormBaseParasite"/>
        </authorList>
    </citation>
    <scope>IDENTIFICATION</scope>
</reference>
<accession>A0A3P7UGE5</accession>
<organism evidence="2 3">
    <name type="scientific">Heligmosomoides polygyrus</name>
    <name type="common">Parasitic roundworm</name>
    <dbReference type="NCBI Taxonomy" id="6339"/>
    <lineage>
        <taxon>Eukaryota</taxon>
        <taxon>Metazoa</taxon>
        <taxon>Ecdysozoa</taxon>
        <taxon>Nematoda</taxon>
        <taxon>Chromadorea</taxon>
        <taxon>Rhabditida</taxon>
        <taxon>Rhabditina</taxon>
        <taxon>Rhabditomorpha</taxon>
        <taxon>Strongyloidea</taxon>
        <taxon>Heligmosomidae</taxon>
        <taxon>Heligmosomoides</taxon>
    </lineage>
</organism>
<keyword evidence="2" id="KW-1185">Reference proteome</keyword>
<evidence type="ECO:0000313" key="1">
    <source>
        <dbReference type="EMBL" id="VDO21067.1"/>
    </source>
</evidence>
<gene>
    <name evidence="1" type="ORF">HPBE_LOCUS1744</name>
</gene>
<reference evidence="1 2" key="1">
    <citation type="submission" date="2018-11" db="EMBL/GenBank/DDBJ databases">
        <authorList>
            <consortium name="Pathogen Informatics"/>
        </authorList>
    </citation>
    <scope>NUCLEOTIDE SEQUENCE [LARGE SCALE GENOMIC DNA]</scope>
</reference>
<accession>A0A183F6F1</accession>
<evidence type="ECO:0000313" key="2">
    <source>
        <dbReference type="Proteomes" id="UP000050761"/>
    </source>
</evidence>
<dbReference type="WBParaSite" id="HPBE_0000174301-mRNA-1">
    <property type="protein sequence ID" value="HPBE_0000174301-mRNA-1"/>
    <property type="gene ID" value="HPBE_0000174301"/>
</dbReference>
<sequence length="72" mass="7597">MTTLVALEVTTSAAVMTSVEAILATTKAFFRLLHGGSAHIGNLCHSFNNFLLKTSYPKSAGLSVLPGNFAQQ</sequence>
<dbReference type="EMBL" id="UZAH01002124">
    <property type="protein sequence ID" value="VDO21067.1"/>
    <property type="molecule type" value="Genomic_DNA"/>
</dbReference>
<proteinExistence type="predicted"/>
<name>A0A183F6F1_HELPZ</name>
<evidence type="ECO:0000313" key="3">
    <source>
        <dbReference type="WBParaSite" id="HPBE_0000174301-mRNA-1"/>
    </source>
</evidence>
<dbReference type="Proteomes" id="UP000050761">
    <property type="component" value="Unassembled WGS sequence"/>
</dbReference>
<protein>
    <submittedName>
        <fullName evidence="3">Secreted protein</fullName>
    </submittedName>
</protein>